<proteinExistence type="predicted"/>
<feature type="non-terminal residue" evidence="1">
    <location>
        <position position="1"/>
    </location>
</feature>
<dbReference type="EMBL" id="CAJVQB010172851">
    <property type="protein sequence ID" value="CAG8857607.1"/>
    <property type="molecule type" value="Genomic_DNA"/>
</dbReference>
<evidence type="ECO:0000313" key="1">
    <source>
        <dbReference type="EMBL" id="CAG8857607.1"/>
    </source>
</evidence>
<reference evidence="1 2" key="1">
    <citation type="submission" date="2021-06" db="EMBL/GenBank/DDBJ databases">
        <authorList>
            <person name="Kallberg Y."/>
            <person name="Tangrot J."/>
            <person name="Rosling A."/>
        </authorList>
    </citation>
    <scope>NUCLEOTIDE SEQUENCE [LARGE SCALE GENOMIC DNA]</scope>
    <source>
        <strain evidence="1 2">120-4 pot B 10/14</strain>
    </source>
</reference>
<gene>
    <name evidence="1" type="ORF">GMARGA_LOCUS46426</name>
</gene>
<sequence>LIDIAADLELHIISIGSDGAAAEFQAQNLLQATKTKYRVQLLDDEKALLPELQ</sequence>
<name>A0ABN7XS87_GIGMA</name>
<protein>
    <submittedName>
        <fullName evidence="1">3303_t:CDS:1</fullName>
    </submittedName>
</protein>
<feature type="non-terminal residue" evidence="1">
    <location>
        <position position="53"/>
    </location>
</feature>
<dbReference type="Proteomes" id="UP000789901">
    <property type="component" value="Unassembled WGS sequence"/>
</dbReference>
<accession>A0ABN7XS87</accession>
<keyword evidence="2" id="KW-1185">Reference proteome</keyword>
<comment type="caution">
    <text evidence="1">The sequence shown here is derived from an EMBL/GenBank/DDBJ whole genome shotgun (WGS) entry which is preliminary data.</text>
</comment>
<evidence type="ECO:0000313" key="2">
    <source>
        <dbReference type="Proteomes" id="UP000789901"/>
    </source>
</evidence>
<organism evidence="1 2">
    <name type="scientific">Gigaspora margarita</name>
    <dbReference type="NCBI Taxonomy" id="4874"/>
    <lineage>
        <taxon>Eukaryota</taxon>
        <taxon>Fungi</taxon>
        <taxon>Fungi incertae sedis</taxon>
        <taxon>Mucoromycota</taxon>
        <taxon>Glomeromycotina</taxon>
        <taxon>Glomeromycetes</taxon>
        <taxon>Diversisporales</taxon>
        <taxon>Gigasporaceae</taxon>
        <taxon>Gigaspora</taxon>
    </lineage>
</organism>